<reference evidence="3" key="1">
    <citation type="submission" date="2011-07" db="EMBL/GenBank/DDBJ databases">
        <authorList>
            <consortium name="Caenorhabditis brenneri Sequencing and Analysis Consortium"/>
            <person name="Wilson R.K."/>
        </authorList>
    </citation>
    <scope>NUCLEOTIDE SEQUENCE [LARGE SCALE GENOMIC DNA]</scope>
    <source>
        <strain evidence="3">PB2801</strain>
    </source>
</reference>
<protein>
    <submittedName>
        <fullName evidence="2">Uncharacterized protein</fullName>
    </submittedName>
</protein>
<feature type="compositionally biased region" description="Basic and acidic residues" evidence="1">
    <location>
        <begin position="25"/>
        <end position="36"/>
    </location>
</feature>
<dbReference type="HOGENOM" id="CLU_915949_0_0_1"/>
<keyword evidence="3" id="KW-1185">Reference proteome</keyword>
<feature type="compositionally biased region" description="Basic residues" evidence="1">
    <location>
        <begin position="37"/>
        <end position="46"/>
    </location>
</feature>
<feature type="region of interest" description="Disordered" evidence="1">
    <location>
        <begin position="1"/>
        <end position="71"/>
    </location>
</feature>
<dbReference type="AlphaFoldDB" id="G0NJ63"/>
<feature type="compositionally biased region" description="Basic and acidic residues" evidence="1">
    <location>
        <begin position="7"/>
        <end position="17"/>
    </location>
</feature>
<evidence type="ECO:0000256" key="1">
    <source>
        <dbReference type="SAM" id="MobiDB-lite"/>
    </source>
</evidence>
<sequence>MKKVKKHEPEPSKEKPVPQRQLVKRKLEPENVVEVKKVRKGGVKRKHESEELDNKKFKPSEPIEPVPPRPLIKRKLDSEQVVEAKKVRKGGVKRKHELEELDNKKFKPSEPIEPVPPRPLIKRKLDTESEVEVKKAKKGGVKRPGPTVFVPVEEKKSRIVSETRGVKRPAQPQNNTNKRRTLRGGGGAPKGSRIYCRLLKAAIKDAYTNIDNPTAYTSINNVFKALKPRFKSLKKEQVEKELEDIEAFTLHRPTRKRFPRRETTGYGLYLGLQADLVDLAKHKKENDGVTFLLTMREKSFIIHM</sequence>
<feature type="compositionally biased region" description="Basic and acidic residues" evidence="1">
    <location>
        <begin position="96"/>
        <end position="110"/>
    </location>
</feature>
<name>G0NJ63_CAEBE</name>
<organism evidence="3">
    <name type="scientific">Caenorhabditis brenneri</name>
    <name type="common">Nematode worm</name>
    <dbReference type="NCBI Taxonomy" id="135651"/>
    <lineage>
        <taxon>Eukaryota</taxon>
        <taxon>Metazoa</taxon>
        <taxon>Ecdysozoa</taxon>
        <taxon>Nematoda</taxon>
        <taxon>Chromadorea</taxon>
        <taxon>Rhabditida</taxon>
        <taxon>Rhabditina</taxon>
        <taxon>Rhabditomorpha</taxon>
        <taxon>Rhabditoidea</taxon>
        <taxon>Rhabditidae</taxon>
        <taxon>Peloderinae</taxon>
        <taxon>Caenorhabditis</taxon>
    </lineage>
</organism>
<dbReference type="InParanoid" id="G0NJ63"/>
<evidence type="ECO:0000313" key="3">
    <source>
        <dbReference type="Proteomes" id="UP000008068"/>
    </source>
</evidence>
<dbReference type="eggNOG" id="KOG0017">
    <property type="taxonomic scope" value="Eukaryota"/>
</dbReference>
<dbReference type="EMBL" id="GL379894">
    <property type="protein sequence ID" value="EGT32209.1"/>
    <property type="molecule type" value="Genomic_DNA"/>
</dbReference>
<gene>
    <name evidence="2" type="ORF">CAEBREN_11671</name>
</gene>
<feature type="compositionally biased region" description="Basic and acidic residues" evidence="1">
    <location>
        <begin position="47"/>
        <end position="61"/>
    </location>
</feature>
<accession>G0NJ63</accession>
<evidence type="ECO:0000313" key="2">
    <source>
        <dbReference type="EMBL" id="EGT32209.1"/>
    </source>
</evidence>
<dbReference type="STRING" id="135651.G0NJ63"/>
<feature type="region of interest" description="Disordered" evidence="1">
    <location>
        <begin position="163"/>
        <end position="188"/>
    </location>
</feature>
<dbReference type="Proteomes" id="UP000008068">
    <property type="component" value="Unassembled WGS sequence"/>
</dbReference>
<feature type="region of interest" description="Disordered" evidence="1">
    <location>
        <begin position="87"/>
        <end position="119"/>
    </location>
</feature>
<proteinExistence type="predicted"/>
<dbReference type="OrthoDB" id="5873082at2759"/>